<comment type="caution">
    <text evidence="5">The sequence shown here is derived from an EMBL/GenBank/DDBJ whole genome shotgun (WGS) entry which is preliminary data.</text>
</comment>
<feature type="domain" description="Bacterial sugar transferase" evidence="4">
    <location>
        <begin position="73"/>
        <end position="119"/>
    </location>
</feature>
<dbReference type="RefSeq" id="WP_146505298.1">
    <property type="nucleotide sequence ID" value="NZ_SJPG01000001.1"/>
</dbReference>
<evidence type="ECO:0000256" key="3">
    <source>
        <dbReference type="SAM" id="Phobius"/>
    </source>
</evidence>
<feature type="domain" description="Bacterial sugar transferase" evidence="4">
    <location>
        <begin position="151"/>
        <end position="290"/>
    </location>
</feature>
<keyword evidence="3" id="KW-0812">Transmembrane</keyword>
<accession>A0A5C5XKV8</accession>
<name>A0A5C5XKV8_9PLAN</name>
<dbReference type="AlphaFoldDB" id="A0A5C5XKV8"/>
<organism evidence="5 6">
    <name type="scientific">Rubinisphaera italica</name>
    <dbReference type="NCBI Taxonomy" id="2527969"/>
    <lineage>
        <taxon>Bacteria</taxon>
        <taxon>Pseudomonadati</taxon>
        <taxon>Planctomycetota</taxon>
        <taxon>Planctomycetia</taxon>
        <taxon>Planctomycetales</taxon>
        <taxon>Planctomycetaceae</taxon>
        <taxon>Rubinisphaera</taxon>
    </lineage>
</organism>
<keyword evidence="6" id="KW-1185">Reference proteome</keyword>
<dbReference type="Pfam" id="PF02397">
    <property type="entry name" value="Bac_transf"/>
    <property type="match status" value="2"/>
</dbReference>
<evidence type="ECO:0000259" key="4">
    <source>
        <dbReference type="Pfam" id="PF02397"/>
    </source>
</evidence>
<sequence>MSSIPVLKSTPKGQTIVPVYRSDDPLADLVAYTHQSEALESIASIEAEWISQLQLDLPRENIHCISLKTRIAKRTLDIIFASTLLVLLSPVMLLTAIAVKLTSPGPAIFSQRRVGLNLRKKHSDRRQDESELPEPIDSCRRKNRDRRQEFKYGREFTLYKFRTMRTDAEKNGAQFAQKNDPRVTPIGRIMRKTRLDELPQLWNVLKGEMSMVGPRPERPEFIKNLSQEIPNYIYRLGLKPGLTGLAQIENGYDNNLESFERKVAYDLMYLQNCCFWNDLKILFRTIRVVLTGSGAL</sequence>
<dbReference type="OrthoDB" id="9766874at2"/>
<dbReference type="PANTHER" id="PTHR30576:SF0">
    <property type="entry name" value="UNDECAPRENYL-PHOSPHATE N-ACETYLGALACTOSAMINYL 1-PHOSPHATE TRANSFERASE-RELATED"/>
    <property type="match status" value="1"/>
</dbReference>
<keyword evidence="3" id="KW-0472">Membrane</keyword>
<comment type="similarity">
    <text evidence="1">Belongs to the bacterial sugar transferase family.</text>
</comment>
<evidence type="ECO:0000256" key="2">
    <source>
        <dbReference type="SAM" id="MobiDB-lite"/>
    </source>
</evidence>
<dbReference type="EMBL" id="SJPG01000001">
    <property type="protein sequence ID" value="TWT63570.1"/>
    <property type="molecule type" value="Genomic_DNA"/>
</dbReference>
<proteinExistence type="inferred from homology"/>
<keyword evidence="3" id="KW-1133">Transmembrane helix</keyword>
<dbReference type="Proteomes" id="UP000316095">
    <property type="component" value="Unassembled WGS sequence"/>
</dbReference>
<gene>
    <name evidence="5" type="primary">wecA</name>
    <name evidence="5" type="ORF">Pan54_43240</name>
</gene>
<dbReference type="EC" id="2.7.8.40" evidence="5"/>
<reference evidence="5 6" key="1">
    <citation type="submission" date="2019-02" db="EMBL/GenBank/DDBJ databases">
        <title>Deep-cultivation of Planctomycetes and their phenomic and genomic characterization uncovers novel biology.</title>
        <authorList>
            <person name="Wiegand S."/>
            <person name="Jogler M."/>
            <person name="Boedeker C."/>
            <person name="Pinto D."/>
            <person name="Vollmers J."/>
            <person name="Rivas-Marin E."/>
            <person name="Kohn T."/>
            <person name="Peeters S.H."/>
            <person name="Heuer A."/>
            <person name="Rast P."/>
            <person name="Oberbeckmann S."/>
            <person name="Bunk B."/>
            <person name="Jeske O."/>
            <person name="Meyerdierks A."/>
            <person name="Storesund J.E."/>
            <person name="Kallscheuer N."/>
            <person name="Luecker S."/>
            <person name="Lage O.M."/>
            <person name="Pohl T."/>
            <person name="Merkel B.J."/>
            <person name="Hornburger P."/>
            <person name="Mueller R.-W."/>
            <person name="Bruemmer F."/>
            <person name="Labrenz M."/>
            <person name="Spormann A.M."/>
            <person name="Op Den Camp H."/>
            <person name="Overmann J."/>
            <person name="Amann R."/>
            <person name="Jetten M.S.M."/>
            <person name="Mascher T."/>
            <person name="Medema M.H."/>
            <person name="Devos D.P."/>
            <person name="Kaster A.-K."/>
            <person name="Ovreas L."/>
            <person name="Rohde M."/>
            <person name="Galperin M.Y."/>
            <person name="Jogler C."/>
        </authorList>
    </citation>
    <scope>NUCLEOTIDE SEQUENCE [LARGE SCALE GENOMIC DNA]</scope>
    <source>
        <strain evidence="5 6">Pan54</strain>
    </source>
</reference>
<evidence type="ECO:0000313" key="5">
    <source>
        <dbReference type="EMBL" id="TWT63570.1"/>
    </source>
</evidence>
<dbReference type="PANTHER" id="PTHR30576">
    <property type="entry name" value="COLANIC BIOSYNTHESIS UDP-GLUCOSE LIPID CARRIER TRANSFERASE"/>
    <property type="match status" value="1"/>
</dbReference>
<evidence type="ECO:0000313" key="6">
    <source>
        <dbReference type="Proteomes" id="UP000316095"/>
    </source>
</evidence>
<dbReference type="InterPro" id="IPR003362">
    <property type="entry name" value="Bact_transf"/>
</dbReference>
<feature type="region of interest" description="Disordered" evidence="2">
    <location>
        <begin position="120"/>
        <end position="145"/>
    </location>
</feature>
<feature type="transmembrane region" description="Helical" evidence="3">
    <location>
        <begin position="78"/>
        <end position="99"/>
    </location>
</feature>
<evidence type="ECO:0000256" key="1">
    <source>
        <dbReference type="ARBA" id="ARBA00006464"/>
    </source>
</evidence>
<keyword evidence="5" id="KW-0808">Transferase</keyword>
<dbReference type="GO" id="GO:0016780">
    <property type="term" value="F:phosphotransferase activity, for other substituted phosphate groups"/>
    <property type="evidence" value="ECO:0007669"/>
    <property type="project" value="TreeGrafter"/>
</dbReference>
<protein>
    <submittedName>
        <fullName evidence="5">UDP-N-acetylgalactosamine-undecaprenyl-phosphate N-acetylgalactosaminephosphotransferase</fullName>
        <ecNumber evidence="5">2.7.8.40</ecNumber>
    </submittedName>
</protein>